<evidence type="ECO:0000256" key="1">
    <source>
        <dbReference type="SAM" id="MobiDB-lite"/>
    </source>
</evidence>
<dbReference type="AlphaFoldDB" id="A0A101J9G6"/>
<proteinExistence type="predicted"/>
<reference evidence="3 4" key="1">
    <citation type="submission" date="2015-10" db="EMBL/GenBank/DDBJ databases">
        <authorList>
            <person name="Gilbert D.G."/>
        </authorList>
    </citation>
    <scope>NUCLEOTIDE SEQUENCE [LARGE SCALE GENOMIC DNA]</scope>
    <source>
        <strain evidence="3 4">NRRL B-16712</strain>
    </source>
</reference>
<evidence type="ECO:0000313" key="3">
    <source>
        <dbReference type="EMBL" id="KUL22666.1"/>
    </source>
</evidence>
<dbReference type="OrthoDB" id="5007906at2"/>
<dbReference type="Proteomes" id="UP000053244">
    <property type="component" value="Unassembled WGS sequence"/>
</dbReference>
<dbReference type="Pfam" id="PF19493">
    <property type="entry name" value="Trypco1"/>
    <property type="match status" value="1"/>
</dbReference>
<dbReference type="NCBIfam" id="NF041216">
    <property type="entry name" value="CU044_2847_fam"/>
    <property type="match status" value="1"/>
</dbReference>
<evidence type="ECO:0000259" key="2">
    <source>
        <dbReference type="Pfam" id="PF19493"/>
    </source>
</evidence>
<keyword evidence="4" id="KW-1185">Reference proteome</keyword>
<protein>
    <recommendedName>
        <fullName evidence="2">Trypsin-co-occurring domain-containing protein</fullName>
    </recommendedName>
</protein>
<organism evidence="3 4">
    <name type="scientific">Actinoplanes awajinensis subsp. mycoplanecinus</name>
    <dbReference type="NCBI Taxonomy" id="135947"/>
    <lineage>
        <taxon>Bacteria</taxon>
        <taxon>Bacillati</taxon>
        <taxon>Actinomycetota</taxon>
        <taxon>Actinomycetes</taxon>
        <taxon>Micromonosporales</taxon>
        <taxon>Micromonosporaceae</taxon>
        <taxon>Actinoplanes</taxon>
    </lineage>
</organism>
<dbReference type="EMBL" id="LLZH01000339">
    <property type="protein sequence ID" value="KUL22666.1"/>
    <property type="molecule type" value="Genomic_DNA"/>
</dbReference>
<feature type="region of interest" description="Disordered" evidence="1">
    <location>
        <begin position="16"/>
        <end position="39"/>
    </location>
</feature>
<dbReference type="InterPro" id="IPR045794">
    <property type="entry name" value="Trypco1"/>
</dbReference>
<gene>
    <name evidence="3" type="ORF">ADL15_47785</name>
</gene>
<dbReference type="RefSeq" id="WP_067707146.1">
    <property type="nucleotide sequence ID" value="NZ_LLZH01000339.1"/>
</dbReference>
<feature type="domain" description="Trypsin-co-occurring" evidence="2">
    <location>
        <begin position="33"/>
        <end position="112"/>
    </location>
</feature>
<name>A0A101J9G6_9ACTN</name>
<accession>A0A101J9G6</accession>
<evidence type="ECO:0000313" key="4">
    <source>
        <dbReference type="Proteomes" id="UP000053244"/>
    </source>
</evidence>
<comment type="caution">
    <text evidence="3">The sequence shown here is derived from an EMBL/GenBank/DDBJ whole genome shotgun (WGS) entry which is preliminary data.</text>
</comment>
<sequence length="116" mass="12538">MPEQVSVLMYGNGELLAVQPDGPGPTNGSPFAADPRPVGRADDARRLAGRVEESIDQIRRFGEMAINRLTSMPTAPDKVIVQMQVKVSGELGVMLAKSAAEANFTVTLEWGRDTKR</sequence>